<dbReference type="InterPro" id="IPR008183">
    <property type="entry name" value="Aldose_1/G6P_1-epimerase"/>
</dbReference>
<proteinExistence type="predicted"/>
<dbReference type="SUPFAM" id="SSF74650">
    <property type="entry name" value="Galactose mutarotase-like"/>
    <property type="match status" value="1"/>
</dbReference>
<dbReference type="GO" id="GO:0016853">
    <property type="term" value="F:isomerase activity"/>
    <property type="evidence" value="ECO:0007669"/>
    <property type="project" value="InterPro"/>
</dbReference>
<comment type="caution">
    <text evidence="1">The sequence shown here is derived from an EMBL/GenBank/DDBJ whole genome shotgun (WGS) entry which is preliminary data.</text>
</comment>
<dbReference type="GO" id="GO:0030246">
    <property type="term" value="F:carbohydrate binding"/>
    <property type="evidence" value="ECO:0007669"/>
    <property type="project" value="InterPro"/>
</dbReference>
<organism evidence="1 2">
    <name type="scientific">Candidatus Merdiplasma excrementigallinarum</name>
    <dbReference type="NCBI Taxonomy" id="2840864"/>
    <lineage>
        <taxon>Bacteria</taxon>
        <taxon>Bacillati</taxon>
        <taxon>Bacillota</taxon>
        <taxon>Clostridia</taxon>
        <taxon>Lachnospirales</taxon>
        <taxon>Lachnospiraceae</taxon>
        <taxon>Lachnospiraceae incertae sedis</taxon>
        <taxon>Candidatus Merdiplasma</taxon>
    </lineage>
</organism>
<dbReference type="InterPro" id="IPR011013">
    <property type="entry name" value="Gal_mutarotase_sf_dom"/>
</dbReference>
<dbReference type="Proteomes" id="UP000886889">
    <property type="component" value="Unassembled WGS sequence"/>
</dbReference>
<dbReference type="InterPro" id="IPR014718">
    <property type="entry name" value="GH-type_carb-bd"/>
</dbReference>
<protein>
    <recommendedName>
        <fullName evidence="3">Aldose 1-epimerase</fullName>
    </recommendedName>
</protein>
<evidence type="ECO:0000313" key="1">
    <source>
        <dbReference type="EMBL" id="HIV22681.1"/>
    </source>
</evidence>
<reference evidence="1" key="1">
    <citation type="submission" date="2020-10" db="EMBL/GenBank/DDBJ databases">
        <authorList>
            <person name="Gilroy R."/>
        </authorList>
    </citation>
    <scope>NUCLEOTIDE SEQUENCE</scope>
    <source>
        <strain evidence="1">ChiBcec6-7307</strain>
    </source>
</reference>
<dbReference type="EMBL" id="DVOS01000022">
    <property type="protein sequence ID" value="HIV22681.1"/>
    <property type="molecule type" value="Genomic_DNA"/>
</dbReference>
<name>A0A9D1NXL2_9FIRM</name>
<dbReference type="GO" id="GO:0005975">
    <property type="term" value="P:carbohydrate metabolic process"/>
    <property type="evidence" value="ECO:0007669"/>
    <property type="project" value="InterPro"/>
</dbReference>
<reference evidence="1" key="2">
    <citation type="journal article" date="2021" name="PeerJ">
        <title>Extensive microbial diversity within the chicken gut microbiome revealed by metagenomics and culture.</title>
        <authorList>
            <person name="Gilroy R."/>
            <person name="Ravi A."/>
            <person name="Getino M."/>
            <person name="Pursley I."/>
            <person name="Horton D.L."/>
            <person name="Alikhan N.F."/>
            <person name="Baker D."/>
            <person name="Gharbi K."/>
            <person name="Hall N."/>
            <person name="Watson M."/>
            <person name="Adriaenssens E.M."/>
            <person name="Foster-Nyarko E."/>
            <person name="Jarju S."/>
            <person name="Secka A."/>
            <person name="Antonio M."/>
            <person name="Oren A."/>
            <person name="Chaudhuri R.R."/>
            <person name="La Ragione R."/>
            <person name="Hildebrand F."/>
            <person name="Pallen M.J."/>
        </authorList>
    </citation>
    <scope>NUCLEOTIDE SEQUENCE</scope>
    <source>
        <strain evidence="1">ChiBcec6-7307</strain>
    </source>
</reference>
<accession>A0A9D1NXL2</accession>
<gene>
    <name evidence="1" type="ORF">IAC80_01945</name>
</gene>
<evidence type="ECO:0008006" key="3">
    <source>
        <dbReference type="Google" id="ProtNLM"/>
    </source>
</evidence>
<dbReference type="AlphaFoldDB" id="A0A9D1NXL2"/>
<dbReference type="Gene3D" id="2.70.98.10">
    <property type="match status" value="1"/>
</dbReference>
<sequence length="275" mass="32013">MASLWIVNEDRSIRAEIVPAHGGMVAQIELEGKELLHIDRGQLETAPMAAGGMPILFPFPSKTKDDAYQFKGKQYHMPMHGLVKNDVFAVGETGENRARLWLENSPSWKAQYYPFDFRLEVEYRLEKNSLTVLFGIENRGDEAMPHYLGWHPFFKSTDKKRIRLWQDMRVHYDYVRQVDEPGIVLDDLSRRWDDVFHTPEKGGFILENEADGYRVSCEADREFEALVVCSWVEESMCVEPWCGLPDSINTGRFVRWIDPGKKKEYRVCLTFENLK</sequence>
<dbReference type="Pfam" id="PF01263">
    <property type="entry name" value="Aldose_epim"/>
    <property type="match status" value="1"/>
</dbReference>
<evidence type="ECO:0000313" key="2">
    <source>
        <dbReference type="Proteomes" id="UP000886889"/>
    </source>
</evidence>